<accession>A0A062Y124</accession>
<dbReference type="CDD" id="cd03801">
    <property type="entry name" value="GT4_PimA-like"/>
    <property type="match status" value="1"/>
</dbReference>
<evidence type="ECO:0000313" key="1">
    <source>
        <dbReference type="EMBL" id="KDA54450.1"/>
    </source>
</evidence>
<dbReference type="AlphaFoldDB" id="A0A062Y124"/>
<dbReference type="Proteomes" id="UP000027284">
    <property type="component" value="Unassembled WGS sequence"/>
</dbReference>
<gene>
    <name evidence="1" type="ORF">EG19_12100</name>
</gene>
<dbReference type="Gene3D" id="3.40.50.2000">
    <property type="entry name" value="Glycogen Phosphorylase B"/>
    <property type="match status" value="2"/>
</dbReference>
<keyword evidence="2" id="KW-1185">Reference proteome</keyword>
<dbReference type="SUPFAM" id="SSF53756">
    <property type="entry name" value="UDP-Glycosyltransferase/glycogen phosphorylase"/>
    <property type="match status" value="1"/>
</dbReference>
<dbReference type="GO" id="GO:0016757">
    <property type="term" value="F:glycosyltransferase activity"/>
    <property type="evidence" value="ECO:0007669"/>
    <property type="project" value="TreeGrafter"/>
</dbReference>
<dbReference type="EMBL" id="JMFG01000008">
    <property type="protein sequence ID" value="KDA54450.1"/>
    <property type="molecule type" value="Genomic_DNA"/>
</dbReference>
<dbReference type="Pfam" id="PF13692">
    <property type="entry name" value="Glyco_trans_1_4"/>
    <property type="match status" value="1"/>
</dbReference>
<evidence type="ECO:0000313" key="2">
    <source>
        <dbReference type="Proteomes" id="UP000027284"/>
    </source>
</evidence>
<name>A0A062Y124_9BACT</name>
<reference evidence="1 2" key="1">
    <citation type="submission" date="2014-04" db="EMBL/GenBank/DDBJ databases">
        <title>The Genome Sequence of Thermoanaerobaculum aquaticum MP-01, The First Cultivated Group 23 Acidobacterium.</title>
        <authorList>
            <person name="Stamps B.W."/>
            <person name="Losey N.A."/>
            <person name="Lawson P.A."/>
            <person name="Stevenson B.S."/>
        </authorList>
    </citation>
    <scope>NUCLEOTIDE SEQUENCE [LARGE SCALE GENOMIC DNA]</scope>
    <source>
        <strain evidence="1 2">MP-01</strain>
    </source>
</reference>
<dbReference type="STRING" id="1312852.EG19_12100"/>
<dbReference type="PANTHER" id="PTHR12526:SF600">
    <property type="entry name" value="GLYCOSYL TRANSFERASE GROUP 1"/>
    <property type="match status" value="1"/>
</dbReference>
<dbReference type="PANTHER" id="PTHR12526">
    <property type="entry name" value="GLYCOSYLTRANSFERASE"/>
    <property type="match status" value="1"/>
</dbReference>
<organism evidence="1 2">
    <name type="scientific">Thermoanaerobaculum aquaticum</name>
    <dbReference type="NCBI Taxonomy" id="1312852"/>
    <lineage>
        <taxon>Bacteria</taxon>
        <taxon>Pseudomonadati</taxon>
        <taxon>Acidobacteriota</taxon>
        <taxon>Thermoanaerobaculia</taxon>
        <taxon>Thermoanaerobaculales</taxon>
        <taxon>Thermoanaerobaculaceae</taxon>
        <taxon>Thermoanaerobaculum</taxon>
    </lineage>
</organism>
<evidence type="ECO:0008006" key="3">
    <source>
        <dbReference type="Google" id="ProtNLM"/>
    </source>
</evidence>
<protein>
    <recommendedName>
        <fullName evidence="3">Glycosyltransferase</fullName>
    </recommendedName>
</protein>
<comment type="caution">
    <text evidence="1">The sequence shown here is derived from an EMBL/GenBank/DDBJ whole genome shotgun (WGS) entry which is preliminary data.</text>
</comment>
<proteinExistence type="predicted"/>
<sequence>MPVRLLFVTPRPFWPPRRGEQARLSGFLSRLAPRHQVLVVSLVPPGFHPTPAPLPVEQRYVTTRPWRPVTGILTHPWEPLQVGLHREPGLLRGLRESLAVFRPQVVVLMLSRMAWLLPHLEGAPTVVDFVDSLALNMRMRARFEPWLAPLWWWEAWRLSVWDRRVLALADAGTVVAERDRAAILGGQETLEPKLRVVPFGIPVPEEPLPRTAKAPTLLTTGNLGYFPTVQGILWFARYVWPRLRQKDPHLRWVVAGTRPSRRIRALARMGVEVVPEPENLTPLRQQATVAVAPLFAGSGTPIKVLEAMAWGLPVVTTPHAAQGLDGIPPGSLAQAQDPAGWYEAVAGLLDDPARAQAQAVTAHQWVKGRHELGQVAEEFERLLSSLSANR</sequence>